<accession>A0ABV7DJX1</accession>
<dbReference type="RefSeq" id="WP_257311894.1">
    <property type="nucleotide sequence ID" value="NZ_JANFDG010000002.1"/>
</dbReference>
<evidence type="ECO:0000313" key="2">
    <source>
        <dbReference type="Proteomes" id="UP001595377"/>
    </source>
</evidence>
<organism evidence="1 2">
    <name type="scientific">Shinella pollutisoli</name>
    <dbReference type="NCBI Taxonomy" id="2250594"/>
    <lineage>
        <taxon>Bacteria</taxon>
        <taxon>Pseudomonadati</taxon>
        <taxon>Pseudomonadota</taxon>
        <taxon>Alphaproteobacteria</taxon>
        <taxon>Hyphomicrobiales</taxon>
        <taxon>Rhizobiaceae</taxon>
        <taxon>Shinella</taxon>
    </lineage>
</organism>
<comment type="caution">
    <text evidence="1">The sequence shown here is derived from an EMBL/GenBank/DDBJ whole genome shotgun (WGS) entry which is preliminary data.</text>
</comment>
<gene>
    <name evidence="1" type="ORF">ACFOHH_15630</name>
</gene>
<sequence length="72" mass="7971">METLKSDDRETELIALARLVAYALESSRSLEAEVVEFCLDKALHAVLDQIGDRTRAALTSSDIMLMNRSALC</sequence>
<reference evidence="2" key="1">
    <citation type="journal article" date="2019" name="Int. J. Syst. Evol. Microbiol.">
        <title>The Global Catalogue of Microorganisms (GCM) 10K type strain sequencing project: providing services to taxonomists for standard genome sequencing and annotation.</title>
        <authorList>
            <consortium name="The Broad Institute Genomics Platform"/>
            <consortium name="The Broad Institute Genome Sequencing Center for Infectious Disease"/>
            <person name="Wu L."/>
            <person name="Ma J."/>
        </authorList>
    </citation>
    <scope>NUCLEOTIDE SEQUENCE [LARGE SCALE GENOMIC DNA]</scope>
    <source>
        <strain evidence="2">KCTC 52677</strain>
    </source>
</reference>
<evidence type="ECO:0000313" key="1">
    <source>
        <dbReference type="EMBL" id="MFC3074542.1"/>
    </source>
</evidence>
<dbReference type="EMBL" id="JBHRSP010000024">
    <property type="protein sequence ID" value="MFC3074542.1"/>
    <property type="molecule type" value="Genomic_DNA"/>
</dbReference>
<keyword evidence="2" id="KW-1185">Reference proteome</keyword>
<dbReference type="Proteomes" id="UP001595377">
    <property type="component" value="Unassembled WGS sequence"/>
</dbReference>
<protein>
    <submittedName>
        <fullName evidence="1">Uncharacterized protein</fullName>
    </submittedName>
</protein>
<proteinExistence type="predicted"/>
<name>A0ABV7DJX1_9HYPH</name>